<dbReference type="SUPFAM" id="SSF48403">
    <property type="entry name" value="Ankyrin repeat"/>
    <property type="match status" value="2"/>
</dbReference>
<dbReference type="InterPro" id="IPR036770">
    <property type="entry name" value="Ankyrin_rpt-contain_sf"/>
</dbReference>
<dbReference type="InterPro" id="IPR052050">
    <property type="entry name" value="SecEffector_AnkRepeat"/>
</dbReference>
<dbReference type="VEuPathDB" id="FungiDB:AeMF1_005975"/>
<dbReference type="EMBL" id="VJMJ01000093">
    <property type="protein sequence ID" value="KAF0735838.1"/>
    <property type="molecule type" value="Genomic_DNA"/>
</dbReference>
<evidence type="ECO:0000313" key="2">
    <source>
        <dbReference type="EMBL" id="KAF0735838.1"/>
    </source>
</evidence>
<dbReference type="PANTHER" id="PTHR46586:SF3">
    <property type="entry name" value="ANKYRIN REPEAT-CONTAINING PROTEIN"/>
    <property type="match status" value="1"/>
</dbReference>
<proteinExistence type="predicted"/>
<name>A0A6G0X7C8_9STRA</name>
<evidence type="ECO:0000256" key="1">
    <source>
        <dbReference type="SAM" id="MobiDB-lite"/>
    </source>
</evidence>
<dbReference type="Proteomes" id="UP000481153">
    <property type="component" value="Unassembled WGS sequence"/>
</dbReference>
<dbReference type="Pfam" id="PF12796">
    <property type="entry name" value="Ank_2"/>
    <property type="match status" value="2"/>
</dbReference>
<dbReference type="PANTHER" id="PTHR46586">
    <property type="entry name" value="ANKYRIN REPEAT-CONTAINING PROTEIN"/>
    <property type="match status" value="1"/>
</dbReference>
<protein>
    <submittedName>
        <fullName evidence="2">Uncharacterized protein</fullName>
    </submittedName>
</protein>
<evidence type="ECO:0000313" key="3">
    <source>
        <dbReference type="Proteomes" id="UP000481153"/>
    </source>
</evidence>
<reference evidence="2 3" key="1">
    <citation type="submission" date="2019-07" db="EMBL/GenBank/DDBJ databases">
        <title>Genomics analysis of Aphanomyces spp. identifies a new class of oomycete effector associated with host adaptation.</title>
        <authorList>
            <person name="Gaulin E."/>
        </authorList>
    </citation>
    <scope>NUCLEOTIDE SEQUENCE [LARGE SCALE GENOMIC DNA]</scope>
    <source>
        <strain evidence="2 3">ATCC 201684</strain>
    </source>
</reference>
<dbReference type="Gene3D" id="1.25.40.20">
    <property type="entry name" value="Ankyrin repeat-containing domain"/>
    <property type="match status" value="3"/>
</dbReference>
<dbReference type="AlphaFoldDB" id="A0A6G0X7C8"/>
<dbReference type="SMART" id="SM00248">
    <property type="entry name" value="ANK"/>
    <property type="match status" value="5"/>
</dbReference>
<accession>A0A6G0X7C8</accession>
<feature type="region of interest" description="Disordered" evidence="1">
    <location>
        <begin position="554"/>
        <end position="607"/>
    </location>
</feature>
<dbReference type="InterPro" id="IPR002110">
    <property type="entry name" value="Ankyrin_rpt"/>
</dbReference>
<feature type="compositionally biased region" description="Acidic residues" evidence="1">
    <location>
        <begin position="560"/>
        <end position="607"/>
    </location>
</feature>
<dbReference type="Pfam" id="PF13637">
    <property type="entry name" value="Ank_4"/>
    <property type="match status" value="1"/>
</dbReference>
<sequence>MTATTPIRTALLLPDVLDNITEFQYGIQLEMLELAHLESLRMRTKWDRPNLFSQDNFALFDAILTPWYEAHGTTRLYKMQHPFILAPILCHAIYKRRIPILAYLDAIHFDGFTVEAMECAAQLGALDVVAWLNARQYNGRANAALNVACELGDLELVQFLHSHLPVNVDSSSYDCLRGPDIAASKGFTDIVQFLLEHFPSNVFSYESLDLAISNGHHDVARLLAAHRPDLCNPWSLQFSLMNCVSRNDLAMLEILQTMNWAEEVVLSLLDLANREGHMEIVKFFFTVQVPDMSNPIDIAAKYGQLDVIRRLLESEINTQLRTTNALDWAAEHGHLEVVEFLTQLRDEGCTTRAMDDAAANGHFEIVEYLHRSLKTSTTEAVDGAASNGHLPIVEFLLANRCEGYTQKAIDGAAANGHLNIVLYFENLDLKCSLDGLTGAASNGHLNIVEYLASHQPELFSTDVMDAAAKGGQLEVVKWLHEHRNEGCTVRAIDGAAANDHFEMVEWLGTHRTEGYQCAVQKAVLNNNVRMARYLRQYCTYHPDAETSRRLKKLEKKVSDNDDDEEIDDDDYGDDSDDEENSNCDDDDEDNEERLDSPSEIDDEVRPC</sequence>
<gene>
    <name evidence="2" type="ORF">Ae201684_007842</name>
</gene>
<organism evidence="2 3">
    <name type="scientific">Aphanomyces euteiches</name>
    <dbReference type="NCBI Taxonomy" id="100861"/>
    <lineage>
        <taxon>Eukaryota</taxon>
        <taxon>Sar</taxon>
        <taxon>Stramenopiles</taxon>
        <taxon>Oomycota</taxon>
        <taxon>Saprolegniomycetes</taxon>
        <taxon>Saprolegniales</taxon>
        <taxon>Verrucalvaceae</taxon>
        <taxon>Aphanomyces</taxon>
    </lineage>
</organism>
<comment type="caution">
    <text evidence="2">The sequence shown here is derived from an EMBL/GenBank/DDBJ whole genome shotgun (WGS) entry which is preliminary data.</text>
</comment>
<keyword evidence="3" id="KW-1185">Reference proteome</keyword>